<comment type="caution">
    <text evidence="1">The sequence shown here is derived from an EMBL/GenBank/DDBJ whole genome shotgun (WGS) entry which is preliminary data.</text>
</comment>
<evidence type="ECO:0000313" key="2">
    <source>
        <dbReference type="Proteomes" id="UP000623129"/>
    </source>
</evidence>
<reference evidence="1" key="1">
    <citation type="submission" date="2020-01" db="EMBL/GenBank/DDBJ databases">
        <title>Genome sequence of Kobresia littledalei, the first chromosome-level genome in the family Cyperaceae.</title>
        <authorList>
            <person name="Qu G."/>
        </authorList>
    </citation>
    <scope>NUCLEOTIDE SEQUENCE</scope>
    <source>
        <strain evidence="1">C.B.Clarke</strain>
        <tissue evidence="1">Leaf</tissue>
    </source>
</reference>
<accession>A0A833VBU0</accession>
<sequence length="167" mass="18871">MCVLICLQEACTVIAELAANYPVQYLYTIFSKAGSLKYIRVADPNDPNLAGCSTGVLISKEFVQPGRYSEREVLGLHVVVQYDTAEEARKSIYLLNSKALRVRPRSDYCIASECDLDQAENDVKYTNKMGNAHVLMRKGFFNLVMKLFEENKRLRCTEDSENTPQGE</sequence>
<dbReference type="EMBL" id="SWLB01000011">
    <property type="protein sequence ID" value="KAF3332936.1"/>
    <property type="molecule type" value="Genomic_DNA"/>
</dbReference>
<dbReference type="Proteomes" id="UP000623129">
    <property type="component" value="Unassembled WGS sequence"/>
</dbReference>
<dbReference type="AlphaFoldDB" id="A0A833VBU0"/>
<organism evidence="1 2">
    <name type="scientific">Carex littledalei</name>
    <dbReference type="NCBI Taxonomy" id="544730"/>
    <lineage>
        <taxon>Eukaryota</taxon>
        <taxon>Viridiplantae</taxon>
        <taxon>Streptophyta</taxon>
        <taxon>Embryophyta</taxon>
        <taxon>Tracheophyta</taxon>
        <taxon>Spermatophyta</taxon>
        <taxon>Magnoliopsida</taxon>
        <taxon>Liliopsida</taxon>
        <taxon>Poales</taxon>
        <taxon>Cyperaceae</taxon>
        <taxon>Cyperoideae</taxon>
        <taxon>Cariceae</taxon>
        <taxon>Carex</taxon>
        <taxon>Carex subgen. Euthyceras</taxon>
    </lineage>
</organism>
<keyword evidence="2" id="KW-1185">Reference proteome</keyword>
<protein>
    <submittedName>
        <fullName evidence="1">Uncharacterized protein</fullName>
    </submittedName>
</protein>
<evidence type="ECO:0000313" key="1">
    <source>
        <dbReference type="EMBL" id="KAF3332936.1"/>
    </source>
</evidence>
<name>A0A833VBU0_9POAL</name>
<gene>
    <name evidence="1" type="ORF">FCM35_KLT02513</name>
</gene>
<proteinExistence type="predicted"/>